<evidence type="ECO:0000313" key="3">
    <source>
        <dbReference type="Proteomes" id="UP000235786"/>
    </source>
</evidence>
<reference evidence="2 3" key="1">
    <citation type="submission" date="2016-04" db="EMBL/GenBank/DDBJ databases">
        <title>A degradative enzymes factory behind the ericoid mycorrhizal symbiosis.</title>
        <authorList>
            <consortium name="DOE Joint Genome Institute"/>
            <person name="Martino E."/>
            <person name="Morin E."/>
            <person name="Grelet G."/>
            <person name="Kuo A."/>
            <person name="Kohler A."/>
            <person name="Daghino S."/>
            <person name="Barry K."/>
            <person name="Choi C."/>
            <person name="Cichocki N."/>
            <person name="Clum A."/>
            <person name="Copeland A."/>
            <person name="Hainaut M."/>
            <person name="Haridas S."/>
            <person name="Labutti K."/>
            <person name="Lindquist E."/>
            <person name="Lipzen A."/>
            <person name="Khouja H.-R."/>
            <person name="Murat C."/>
            <person name="Ohm R."/>
            <person name="Olson A."/>
            <person name="Spatafora J."/>
            <person name="Veneault-Fourrey C."/>
            <person name="Henrissat B."/>
            <person name="Grigoriev I."/>
            <person name="Martin F."/>
            <person name="Perotto S."/>
        </authorList>
    </citation>
    <scope>NUCLEOTIDE SEQUENCE [LARGE SCALE GENOMIC DNA]</scope>
    <source>
        <strain evidence="2 3">F</strain>
    </source>
</reference>
<dbReference type="AlphaFoldDB" id="A0A2J6RT12"/>
<feature type="region of interest" description="Disordered" evidence="1">
    <location>
        <begin position="122"/>
        <end position="143"/>
    </location>
</feature>
<name>A0A2J6RT12_HYAVF</name>
<feature type="compositionally biased region" description="Basic and acidic residues" evidence="1">
    <location>
        <begin position="125"/>
        <end position="143"/>
    </location>
</feature>
<accession>A0A2J6RT12</accession>
<protein>
    <submittedName>
        <fullName evidence="2">Uncharacterized protein</fullName>
    </submittedName>
</protein>
<organism evidence="2 3">
    <name type="scientific">Hyaloscypha variabilis (strain UAMH 11265 / GT02V1 / F)</name>
    <name type="common">Meliniomyces variabilis</name>
    <dbReference type="NCBI Taxonomy" id="1149755"/>
    <lineage>
        <taxon>Eukaryota</taxon>
        <taxon>Fungi</taxon>
        <taxon>Dikarya</taxon>
        <taxon>Ascomycota</taxon>
        <taxon>Pezizomycotina</taxon>
        <taxon>Leotiomycetes</taxon>
        <taxon>Helotiales</taxon>
        <taxon>Hyaloscyphaceae</taxon>
        <taxon>Hyaloscypha</taxon>
        <taxon>Hyaloscypha variabilis</taxon>
    </lineage>
</organism>
<dbReference type="EMBL" id="KZ613944">
    <property type="protein sequence ID" value="PMD41651.1"/>
    <property type="molecule type" value="Genomic_DNA"/>
</dbReference>
<dbReference type="OrthoDB" id="3486257at2759"/>
<proteinExistence type="predicted"/>
<gene>
    <name evidence="2" type="ORF">L207DRAFT_582079</name>
</gene>
<dbReference type="Proteomes" id="UP000235786">
    <property type="component" value="Unassembled WGS sequence"/>
</dbReference>
<evidence type="ECO:0000256" key="1">
    <source>
        <dbReference type="SAM" id="MobiDB-lite"/>
    </source>
</evidence>
<keyword evidence="3" id="KW-1185">Reference proteome</keyword>
<sequence length="328" mass="38144">MTTQFNFDFDSGKCYRLETFYRLCGHIETSYFHTDLCGDALASNLRPVRVAGYSFCWCPIPLGIHYAYCVGQCEMCQRHEFGRDYRRAQDPWRTAQTGEDSNIDGYVGQYTPQQIHQRALAARQSVEEQDRPTRTERLDQERAEADRRRRREWQWNRDFVQHLARTAGQVWVLDLKDDFSRPRTAHDLLELAPRADVDTVVDCIICAGDLSEPSDFAEGGPAFAVCLRDRCTCKPYRIYHHTCIFTSLVNIAPRCSFCNYRHSFVLKNGFDDPKYRWVRYERQGADVPRHGMRLVAGYISVEQATDPDGTNFVFNDEEDRWGDKESVP</sequence>
<evidence type="ECO:0000313" key="2">
    <source>
        <dbReference type="EMBL" id="PMD41651.1"/>
    </source>
</evidence>